<dbReference type="Proteomes" id="UP001529510">
    <property type="component" value="Unassembled WGS sequence"/>
</dbReference>
<organism evidence="2 3">
    <name type="scientific">Cirrhinus mrigala</name>
    <name type="common">Mrigala</name>
    <dbReference type="NCBI Taxonomy" id="683832"/>
    <lineage>
        <taxon>Eukaryota</taxon>
        <taxon>Metazoa</taxon>
        <taxon>Chordata</taxon>
        <taxon>Craniata</taxon>
        <taxon>Vertebrata</taxon>
        <taxon>Euteleostomi</taxon>
        <taxon>Actinopterygii</taxon>
        <taxon>Neopterygii</taxon>
        <taxon>Teleostei</taxon>
        <taxon>Ostariophysi</taxon>
        <taxon>Cypriniformes</taxon>
        <taxon>Cyprinidae</taxon>
        <taxon>Labeoninae</taxon>
        <taxon>Labeonini</taxon>
        <taxon>Cirrhinus</taxon>
    </lineage>
</organism>
<dbReference type="EMBL" id="JAMKFB020000005">
    <property type="protein sequence ID" value="KAL0192033.1"/>
    <property type="molecule type" value="Genomic_DNA"/>
</dbReference>
<sequence length="65" mass="7620">DRDLPQSVREASQDLVPEPPRQAQKRRQKRLPQDGLAQLQVLVVPKKMTFLCHPRHQKKRTQICP</sequence>
<name>A0ABD0R275_CIRMR</name>
<feature type="non-terminal residue" evidence="2">
    <location>
        <position position="1"/>
    </location>
</feature>
<evidence type="ECO:0000256" key="1">
    <source>
        <dbReference type="SAM" id="MobiDB-lite"/>
    </source>
</evidence>
<dbReference type="AlphaFoldDB" id="A0ABD0R275"/>
<evidence type="ECO:0000313" key="2">
    <source>
        <dbReference type="EMBL" id="KAL0192033.1"/>
    </source>
</evidence>
<feature type="region of interest" description="Disordered" evidence="1">
    <location>
        <begin position="1"/>
        <end position="33"/>
    </location>
</feature>
<proteinExistence type="predicted"/>
<keyword evidence="3" id="KW-1185">Reference proteome</keyword>
<protein>
    <submittedName>
        <fullName evidence="2">Uncharacterized protein</fullName>
    </submittedName>
</protein>
<gene>
    <name evidence="2" type="ORF">M9458_010329</name>
</gene>
<reference evidence="2 3" key="1">
    <citation type="submission" date="2024-05" db="EMBL/GenBank/DDBJ databases">
        <title>Genome sequencing and assembly of Indian major carp, Cirrhinus mrigala (Hamilton, 1822).</title>
        <authorList>
            <person name="Mohindra V."/>
            <person name="Chowdhury L.M."/>
            <person name="Lal K."/>
            <person name="Jena J.K."/>
        </authorList>
    </citation>
    <scope>NUCLEOTIDE SEQUENCE [LARGE SCALE GENOMIC DNA]</scope>
    <source>
        <strain evidence="2">CM1030</strain>
        <tissue evidence="2">Blood</tissue>
    </source>
</reference>
<comment type="caution">
    <text evidence="2">The sequence shown here is derived from an EMBL/GenBank/DDBJ whole genome shotgun (WGS) entry which is preliminary data.</text>
</comment>
<feature type="non-terminal residue" evidence="2">
    <location>
        <position position="65"/>
    </location>
</feature>
<evidence type="ECO:0000313" key="3">
    <source>
        <dbReference type="Proteomes" id="UP001529510"/>
    </source>
</evidence>
<accession>A0ABD0R275</accession>